<comment type="caution">
    <text evidence="14">The sequence shown here is derived from an EMBL/GenBank/DDBJ whole genome shotgun (WGS) entry which is preliminary data.</text>
</comment>
<dbReference type="GO" id="GO:0005886">
    <property type="term" value="C:plasma membrane"/>
    <property type="evidence" value="ECO:0007669"/>
    <property type="project" value="UniProtKB-SubCell"/>
</dbReference>
<dbReference type="PANTHER" id="PTHR42643">
    <property type="entry name" value="IONOTROPIC RECEPTOR 20A-RELATED"/>
    <property type="match status" value="1"/>
</dbReference>
<keyword evidence="10" id="KW-1071">Ligand-gated ion channel</keyword>
<keyword evidence="9" id="KW-0325">Glycoprotein</keyword>
<evidence type="ECO:0000256" key="5">
    <source>
        <dbReference type="ARBA" id="ARBA00022989"/>
    </source>
</evidence>
<dbReference type="InterPro" id="IPR019594">
    <property type="entry name" value="Glu/Gly-bd"/>
</dbReference>
<evidence type="ECO:0000256" key="2">
    <source>
        <dbReference type="ARBA" id="ARBA00022448"/>
    </source>
</evidence>
<dbReference type="PANTHER" id="PTHR42643:SF24">
    <property type="entry name" value="IONOTROPIC RECEPTOR 60A"/>
    <property type="match status" value="1"/>
</dbReference>
<evidence type="ECO:0000256" key="8">
    <source>
        <dbReference type="ARBA" id="ARBA00023170"/>
    </source>
</evidence>
<dbReference type="EMBL" id="BMAT01005602">
    <property type="protein sequence ID" value="GFR96814.1"/>
    <property type="molecule type" value="Genomic_DNA"/>
</dbReference>
<evidence type="ECO:0000256" key="9">
    <source>
        <dbReference type="ARBA" id="ARBA00023180"/>
    </source>
</evidence>
<keyword evidence="7 12" id="KW-0472">Membrane</keyword>
<keyword evidence="15" id="KW-1185">Reference proteome</keyword>
<feature type="domain" description="Ionotropic glutamate receptor L-glutamate and glycine-binding" evidence="13">
    <location>
        <begin position="219"/>
        <end position="311"/>
    </location>
</feature>
<evidence type="ECO:0000256" key="1">
    <source>
        <dbReference type="ARBA" id="ARBA00004651"/>
    </source>
</evidence>
<feature type="transmembrane region" description="Helical" evidence="12">
    <location>
        <begin position="399"/>
        <end position="420"/>
    </location>
</feature>
<feature type="transmembrane region" description="Helical" evidence="12">
    <location>
        <begin position="588"/>
        <end position="610"/>
    </location>
</feature>
<name>A0AAV4HGG4_9GAST</name>
<keyword evidence="4 12" id="KW-0812">Transmembrane</keyword>
<dbReference type="InterPro" id="IPR052192">
    <property type="entry name" value="Insect_Ionotropic_Sensory_Rcpt"/>
</dbReference>
<comment type="subcellular location">
    <subcellularLocation>
        <location evidence="1">Cell membrane</location>
        <topology evidence="1">Multi-pass membrane protein</topology>
    </subcellularLocation>
</comment>
<organism evidence="14 15">
    <name type="scientific">Elysia marginata</name>
    <dbReference type="NCBI Taxonomy" id="1093978"/>
    <lineage>
        <taxon>Eukaryota</taxon>
        <taxon>Metazoa</taxon>
        <taxon>Spiralia</taxon>
        <taxon>Lophotrochozoa</taxon>
        <taxon>Mollusca</taxon>
        <taxon>Gastropoda</taxon>
        <taxon>Heterobranchia</taxon>
        <taxon>Euthyneura</taxon>
        <taxon>Panpulmonata</taxon>
        <taxon>Sacoglossa</taxon>
        <taxon>Placobranchoidea</taxon>
        <taxon>Plakobranchidae</taxon>
        <taxon>Elysia</taxon>
    </lineage>
</organism>
<keyword evidence="11" id="KW-0407">Ion channel</keyword>
<feature type="transmembrane region" description="Helical" evidence="12">
    <location>
        <begin position="333"/>
        <end position="358"/>
    </location>
</feature>
<keyword evidence="8 14" id="KW-0675">Receptor</keyword>
<evidence type="ECO:0000313" key="15">
    <source>
        <dbReference type="Proteomes" id="UP000762676"/>
    </source>
</evidence>
<evidence type="ECO:0000313" key="14">
    <source>
        <dbReference type="EMBL" id="GFR96814.1"/>
    </source>
</evidence>
<evidence type="ECO:0000256" key="4">
    <source>
        <dbReference type="ARBA" id="ARBA00022692"/>
    </source>
</evidence>
<dbReference type="Pfam" id="PF10613">
    <property type="entry name" value="Lig_chan-Glu_bd"/>
    <property type="match status" value="1"/>
</dbReference>
<evidence type="ECO:0000256" key="11">
    <source>
        <dbReference type="ARBA" id="ARBA00023303"/>
    </source>
</evidence>
<sequence>MALQDPKSSVFIYTEELAKVNAELDKFVSCPKIEMKVVHWIVNALCDHQEIQKILMTSLDMESDIRSVVVASSYAHFIQMVLNIVATNVDFKWRRFLHATEWFVFTIDRPTNGSPILNEKNLPDFVTALSPHESHIELHQKSRIQPMKYILQIPFNKKILKPFQVNSKFSPSMNQSFLSQHLRKNAVTYLSSQKSVMAGMHIPTVVIESKPDRSAFHETDKKDLSWAGFNIDILNLLSEALGFSAEPFPVTDGGFYSVFKAEGKILGLTGYLVRKEAGLSPMGMINSARRRGVIDFIYPHITTGEFNIMYRVNFYQSLLGDPISELIDTREDLIFVLIGPCVAIAVGLVVFLVSGILLTKNKVYGCANLRRIYDFPLQWLFQTTEECPHQSGRILRASWGLFCVAAFAAYGALLTSNATAPTVYPKITRVKDLLSYPNFKIGNPLSNSHFTALMEKAPPGTPLASLWQVLSQQNSSDSSTFSEDKAHHVSRVLEGKYAFLTDTPIGLMPTLVDADYNNVRFAKLFERLNYISVPKNAFYKTDIERALLAATESGLIKHFFDKWFPPKAYIKKPKTKNNTKLHFTRIQFLLYIVAAGIGCAFLGLGAENILRLKAFYQRRL</sequence>
<dbReference type="AlphaFoldDB" id="A0AAV4HGG4"/>
<proteinExistence type="predicted"/>
<evidence type="ECO:0000256" key="6">
    <source>
        <dbReference type="ARBA" id="ARBA00023065"/>
    </source>
</evidence>
<evidence type="ECO:0000256" key="12">
    <source>
        <dbReference type="SAM" id="Phobius"/>
    </source>
</evidence>
<dbReference type="Proteomes" id="UP000762676">
    <property type="component" value="Unassembled WGS sequence"/>
</dbReference>
<dbReference type="GO" id="GO:0015276">
    <property type="term" value="F:ligand-gated monoatomic ion channel activity"/>
    <property type="evidence" value="ECO:0007669"/>
    <property type="project" value="InterPro"/>
</dbReference>
<dbReference type="Gene3D" id="3.40.190.10">
    <property type="entry name" value="Periplasmic binding protein-like II"/>
    <property type="match status" value="3"/>
</dbReference>
<evidence type="ECO:0000256" key="3">
    <source>
        <dbReference type="ARBA" id="ARBA00022475"/>
    </source>
</evidence>
<dbReference type="SUPFAM" id="SSF53850">
    <property type="entry name" value="Periplasmic binding protein-like II"/>
    <property type="match status" value="1"/>
</dbReference>
<accession>A0AAV4HGG4</accession>
<gene>
    <name evidence="14" type="ORF">ElyMa_002730000</name>
</gene>
<evidence type="ECO:0000256" key="7">
    <source>
        <dbReference type="ARBA" id="ARBA00023136"/>
    </source>
</evidence>
<evidence type="ECO:0000256" key="10">
    <source>
        <dbReference type="ARBA" id="ARBA00023286"/>
    </source>
</evidence>
<keyword evidence="5 12" id="KW-1133">Transmembrane helix</keyword>
<reference evidence="14 15" key="1">
    <citation type="journal article" date="2021" name="Elife">
        <title>Chloroplast acquisition without the gene transfer in kleptoplastic sea slugs, Plakobranchus ocellatus.</title>
        <authorList>
            <person name="Maeda T."/>
            <person name="Takahashi S."/>
            <person name="Yoshida T."/>
            <person name="Shimamura S."/>
            <person name="Takaki Y."/>
            <person name="Nagai Y."/>
            <person name="Toyoda A."/>
            <person name="Suzuki Y."/>
            <person name="Arimoto A."/>
            <person name="Ishii H."/>
            <person name="Satoh N."/>
            <person name="Nishiyama T."/>
            <person name="Hasebe M."/>
            <person name="Maruyama T."/>
            <person name="Minagawa J."/>
            <person name="Obokata J."/>
            <person name="Shigenobu S."/>
        </authorList>
    </citation>
    <scope>NUCLEOTIDE SEQUENCE [LARGE SCALE GENOMIC DNA]</scope>
</reference>
<protein>
    <submittedName>
        <fullName evidence="14">Glutamate receptor 4</fullName>
    </submittedName>
</protein>
<keyword evidence="6" id="KW-0406">Ion transport</keyword>
<evidence type="ECO:0000259" key="13">
    <source>
        <dbReference type="Pfam" id="PF10613"/>
    </source>
</evidence>
<keyword evidence="2" id="KW-0813">Transport</keyword>
<keyword evidence="3" id="KW-1003">Cell membrane</keyword>